<comment type="subcellular location">
    <subcellularLocation>
        <location evidence="1">Membrane</location>
        <topology evidence="1">Single-pass membrane protein</topology>
    </subcellularLocation>
</comment>
<evidence type="ECO:0000256" key="4">
    <source>
        <dbReference type="ARBA" id="ARBA00022729"/>
    </source>
</evidence>
<evidence type="ECO:0000256" key="3">
    <source>
        <dbReference type="ARBA" id="ARBA00022692"/>
    </source>
</evidence>
<keyword evidence="2" id="KW-0433">Leucine-rich repeat</keyword>
<evidence type="ECO:0000256" key="7">
    <source>
        <dbReference type="ARBA" id="ARBA00023136"/>
    </source>
</evidence>
<evidence type="ECO:0000256" key="8">
    <source>
        <dbReference type="ARBA" id="ARBA00023180"/>
    </source>
</evidence>
<dbReference type="GO" id="GO:0016020">
    <property type="term" value="C:membrane"/>
    <property type="evidence" value="ECO:0007669"/>
    <property type="project" value="UniProtKB-SubCell"/>
</dbReference>
<keyword evidence="7" id="KW-0472">Membrane</keyword>
<proteinExistence type="predicted"/>
<protein>
    <submittedName>
        <fullName evidence="11">Leucine-rich repeat (LRR) family protein</fullName>
    </submittedName>
</protein>
<dbReference type="Pfam" id="PF23598">
    <property type="entry name" value="LRR_14"/>
    <property type="match status" value="1"/>
</dbReference>
<dbReference type="FunFam" id="3.80.10.10:FF:000129">
    <property type="entry name" value="Leucine-rich repeat receptor-like kinase"/>
    <property type="match status" value="1"/>
</dbReference>
<comment type="caution">
    <text evidence="11">The sequence shown here is derived from an EMBL/GenBank/DDBJ whole genome shotgun (WGS) entry which is preliminary data.</text>
</comment>
<reference evidence="12" key="1">
    <citation type="submission" date="2024-07" db="EMBL/GenBank/DDBJ databases">
        <title>Two chromosome-level genome assemblies of Korean endemic species Abeliophyllum distichum and Forsythia ovata (Oleaceae).</title>
        <authorList>
            <person name="Jang H."/>
        </authorList>
    </citation>
    <scope>NUCLEOTIDE SEQUENCE [LARGE SCALE GENOMIC DNA]</scope>
</reference>
<keyword evidence="12" id="KW-1185">Reference proteome</keyword>
<accession>A0ABD1PGZ9</accession>
<dbReference type="AlphaFoldDB" id="A0ABD1PGZ9"/>
<keyword evidence="3" id="KW-0812">Transmembrane</keyword>
<dbReference type="Proteomes" id="UP001604277">
    <property type="component" value="Unassembled WGS sequence"/>
</dbReference>
<evidence type="ECO:0000259" key="9">
    <source>
        <dbReference type="Pfam" id="PF08263"/>
    </source>
</evidence>
<evidence type="ECO:0000256" key="1">
    <source>
        <dbReference type="ARBA" id="ARBA00004167"/>
    </source>
</evidence>
<dbReference type="Pfam" id="PF08263">
    <property type="entry name" value="LRRNT_2"/>
    <property type="match status" value="1"/>
</dbReference>
<feature type="domain" description="Disease resistance R13L4/SHOC-2-like LRR" evidence="10">
    <location>
        <begin position="102"/>
        <end position="296"/>
    </location>
</feature>
<sequence length="324" mass="35849">MAAISQLSSFVMWVKLEEILKNDKKPPIWEFPATTAARCHRDDETGLLAFKSGIKADPSGMLNKWKLGTDCCKWYGIACNGPQNRVNSLDLYGAASYSPLPRNIGNLTKLQSLILARNSFSGSIPSSLTKLTQLSTLDLSGNRLLGTIPSSIGQLTKLFELNLSGNKLSGSIPDNFSTITMLTFIMLSNNNFTGKFPKSISNLNPREIDLGSNSLTGKLPEFLGRFDFLKTLNLSWNQFSGTVPKTLAHPELYTLDLSHNLFNGPFPKLTFIHVLDLSYNNFHFGDIPKWITSTYFLSLNLAQCGLNSSLNDWKPLGPFFLPVS</sequence>
<evidence type="ECO:0000313" key="12">
    <source>
        <dbReference type="Proteomes" id="UP001604277"/>
    </source>
</evidence>
<dbReference type="Gene3D" id="3.80.10.10">
    <property type="entry name" value="Ribonuclease Inhibitor"/>
    <property type="match status" value="2"/>
</dbReference>
<dbReference type="PANTHER" id="PTHR48009:SF4">
    <property type="entry name" value="LEUCINE-RICH REPEAT (LRR) FAMILY PROTEIN"/>
    <property type="match status" value="1"/>
</dbReference>
<evidence type="ECO:0000259" key="10">
    <source>
        <dbReference type="Pfam" id="PF23598"/>
    </source>
</evidence>
<dbReference type="PANTHER" id="PTHR48009">
    <property type="entry name" value="LEUCINE-RICH REPEAT (LRR) FAMILY PROTEIN"/>
    <property type="match status" value="1"/>
</dbReference>
<keyword evidence="5" id="KW-0677">Repeat</keyword>
<dbReference type="InterPro" id="IPR053213">
    <property type="entry name" value="RLP29"/>
</dbReference>
<gene>
    <name evidence="11" type="ORF">Fot_54159</name>
</gene>
<evidence type="ECO:0000256" key="6">
    <source>
        <dbReference type="ARBA" id="ARBA00022989"/>
    </source>
</evidence>
<dbReference type="InterPro" id="IPR055414">
    <property type="entry name" value="LRR_R13L4/SHOC2-like"/>
</dbReference>
<name>A0ABD1PGZ9_9LAMI</name>
<feature type="domain" description="Leucine-rich repeat-containing N-terminal plant-type" evidence="9">
    <location>
        <begin position="42"/>
        <end position="80"/>
    </location>
</feature>
<keyword evidence="4" id="KW-0732">Signal</keyword>
<organism evidence="11 12">
    <name type="scientific">Forsythia ovata</name>
    <dbReference type="NCBI Taxonomy" id="205694"/>
    <lineage>
        <taxon>Eukaryota</taxon>
        <taxon>Viridiplantae</taxon>
        <taxon>Streptophyta</taxon>
        <taxon>Embryophyta</taxon>
        <taxon>Tracheophyta</taxon>
        <taxon>Spermatophyta</taxon>
        <taxon>Magnoliopsida</taxon>
        <taxon>eudicotyledons</taxon>
        <taxon>Gunneridae</taxon>
        <taxon>Pentapetalae</taxon>
        <taxon>asterids</taxon>
        <taxon>lamiids</taxon>
        <taxon>Lamiales</taxon>
        <taxon>Oleaceae</taxon>
        <taxon>Forsythieae</taxon>
        <taxon>Forsythia</taxon>
    </lineage>
</organism>
<evidence type="ECO:0000256" key="5">
    <source>
        <dbReference type="ARBA" id="ARBA00022737"/>
    </source>
</evidence>
<keyword evidence="6" id="KW-1133">Transmembrane helix</keyword>
<dbReference type="InterPro" id="IPR032675">
    <property type="entry name" value="LRR_dom_sf"/>
</dbReference>
<dbReference type="EMBL" id="JBFOLJ010000020">
    <property type="protein sequence ID" value="KAL2462922.1"/>
    <property type="molecule type" value="Genomic_DNA"/>
</dbReference>
<dbReference type="PRINTS" id="PR00019">
    <property type="entry name" value="LEURICHRPT"/>
</dbReference>
<keyword evidence="8" id="KW-0325">Glycoprotein</keyword>
<evidence type="ECO:0000256" key="2">
    <source>
        <dbReference type="ARBA" id="ARBA00022614"/>
    </source>
</evidence>
<evidence type="ECO:0000313" key="11">
    <source>
        <dbReference type="EMBL" id="KAL2462922.1"/>
    </source>
</evidence>
<dbReference type="SUPFAM" id="SSF52058">
    <property type="entry name" value="L domain-like"/>
    <property type="match status" value="1"/>
</dbReference>
<dbReference type="InterPro" id="IPR013210">
    <property type="entry name" value="LRR_N_plant-typ"/>
</dbReference>
<dbReference type="FunFam" id="3.80.10.10:FF:000041">
    <property type="entry name" value="LRR receptor-like serine/threonine-protein kinase ERECTA"/>
    <property type="match status" value="1"/>
</dbReference>